<proteinExistence type="predicted"/>
<reference evidence="5" key="1">
    <citation type="journal article" date="2002" name="Virus Res.">
        <title>Complete sequence of the genome of two dsRNA viruses from Discula destructiva.</title>
        <authorList>
            <person name="Rong R."/>
            <person name="Rao S."/>
            <person name="Scott S.W."/>
            <person name="Carner G.R."/>
            <person name="Tainter F.H."/>
        </authorList>
    </citation>
    <scope>NUCLEOTIDE SEQUENCE</scope>
</reference>
<dbReference type="InterPro" id="IPR043502">
    <property type="entry name" value="DNA/RNA_pol_sf"/>
</dbReference>
<keyword evidence="1" id="KW-0808">Transferase</keyword>
<keyword evidence="2" id="KW-0548">Nucleotidyltransferase</keyword>
<evidence type="ECO:0000259" key="4">
    <source>
        <dbReference type="PROSITE" id="PS50507"/>
    </source>
</evidence>
<feature type="non-terminal residue" evidence="5">
    <location>
        <position position="1"/>
    </location>
</feature>
<sequence length="238" mass="26857">SNGETATLPAIHFSGGAMTSLGNEIRNLLLISDTIPNYEVVYTLGDDSLIIMNSVPNLDLYARICMARHNVRNTASYSTTTSTFLQLIIARDRDGGFYASHNFARLREKIAYSTYPNWSSDWKSKYASYLMMIGYNKLTHTAMSYSGFTVFPSLGTTMAERLHANAIHNNTTEDAVMVLVQDIVHMKDVASTEIIINLPMIMPYRKLATNKKTVGEYKDTRMQHNQMIIDQLVSYENQ</sequence>
<keyword evidence="3" id="KW-0693">Viral RNA replication</keyword>
<evidence type="ECO:0000256" key="3">
    <source>
        <dbReference type="ARBA" id="ARBA00022953"/>
    </source>
</evidence>
<organism evidence="5">
    <name type="scientific">Discula destructiva virus 3</name>
    <dbReference type="NCBI Taxonomy" id="159954"/>
    <lineage>
        <taxon>Viruses</taxon>
        <taxon>Riboviria</taxon>
        <taxon>dsRNA viruses</taxon>
    </lineage>
</organism>
<evidence type="ECO:0000256" key="2">
    <source>
        <dbReference type="ARBA" id="ARBA00022695"/>
    </source>
</evidence>
<accession>Q91RB0</accession>
<evidence type="ECO:0000256" key="1">
    <source>
        <dbReference type="ARBA" id="ARBA00022679"/>
    </source>
</evidence>
<protein>
    <submittedName>
        <fullName evidence="5">RNA-dependent RNA polymerase</fullName>
    </submittedName>
</protein>
<dbReference type="InterPro" id="IPR007094">
    <property type="entry name" value="RNA-dir_pol_PSvirus"/>
</dbReference>
<feature type="domain" description="RdRp catalytic" evidence="4">
    <location>
        <begin position="1"/>
        <end position="60"/>
    </location>
</feature>
<dbReference type="EMBL" id="AF375469">
    <property type="protein sequence ID" value="AAK55403.1"/>
    <property type="molecule type" value="Genomic_RNA"/>
</dbReference>
<name>Q91RB0_9VIRU</name>
<keyword evidence="5" id="KW-0696">RNA-directed RNA polymerase</keyword>
<dbReference type="SUPFAM" id="SSF56672">
    <property type="entry name" value="DNA/RNA polymerases"/>
    <property type="match status" value="1"/>
</dbReference>
<evidence type="ECO:0000313" key="5">
    <source>
        <dbReference type="EMBL" id="AAK55403.1"/>
    </source>
</evidence>
<dbReference type="GO" id="GO:0039694">
    <property type="term" value="P:viral RNA genome replication"/>
    <property type="evidence" value="ECO:0007669"/>
    <property type="project" value="InterPro"/>
</dbReference>
<dbReference type="PROSITE" id="PS50507">
    <property type="entry name" value="RDRP_SSRNA_POS"/>
    <property type="match status" value="1"/>
</dbReference>
<dbReference type="GO" id="GO:0003968">
    <property type="term" value="F:RNA-directed RNA polymerase activity"/>
    <property type="evidence" value="ECO:0007669"/>
    <property type="project" value="UniProtKB-KW"/>
</dbReference>